<keyword evidence="2" id="KW-0805">Transcription regulation</keyword>
<dbReference type="CDD" id="cd06171">
    <property type="entry name" value="Sigma70_r4"/>
    <property type="match status" value="1"/>
</dbReference>
<dbReference type="PANTHER" id="PTHR43133">
    <property type="entry name" value="RNA POLYMERASE ECF-TYPE SIGMA FACTO"/>
    <property type="match status" value="1"/>
</dbReference>
<evidence type="ECO:0000259" key="5">
    <source>
        <dbReference type="Pfam" id="PF04542"/>
    </source>
</evidence>
<feature type="domain" description="RNA polymerase sigma factor 70 region 4 type 2" evidence="6">
    <location>
        <begin position="99"/>
        <end position="145"/>
    </location>
</feature>
<dbReference type="Pfam" id="PF04542">
    <property type="entry name" value="Sigma70_r2"/>
    <property type="match status" value="1"/>
</dbReference>
<accession>A0ABS4GUV4</accession>
<dbReference type="Proteomes" id="UP001519343">
    <property type="component" value="Unassembled WGS sequence"/>
</dbReference>
<dbReference type="NCBIfam" id="TIGR02937">
    <property type="entry name" value="sigma70-ECF"/>
    <property type="match status" value="1"/>
</dbReference>
<comment type="similarity">
    <text evidence="1">Belongs to the sigma-70 factor family. ECF subfamily.</text>
</comment>
<dbReference type="Pfam" id="PF08281">
    <property type="entry name" value="Sigma70_r4_2"/>
    <property type="match status" value="1"/>
</dbReference>
<dbReference type="Gene3D" id="1.10.1740.10">
    <property type="match status" value="1"/>
</dbReference>
<dbReference type="Gene3D" id="1.10.10.10">
    <property type="entry name" value="Winged helix-like DNA-binding domain superfamily/Winged helix DNA-binding domain"/>
    <property type="match status" value="1"/>
</dbReference>
<dbReference type="SUPFAM" id="SSF88946">
    <property type="entry name" value="Sigma2 domain of RNA polymerase sigma factors"/>
    <property type="match status" value="1"/>
</dbReference>
<keyword evidence="4" id="KW-0804">Transcription</keyword>
<dbReference type="InterPro" id="IPR013325">
    <property type="entry name" value="RNA_pol_sigma_r2"/>
</dbReference>
<protein>
    <submittedName>
        <fullName evidence="7">RNA polymerase sigma-70 factor (ECF subfamily)</fullName>
    </submittedName>
</protein>
<comment type="caution">
    <text evidence="7">The sequence shown here is derived from an EMBL/GenBank/DDBJ whole genome shotgun (WGS) entry which is preliminary data.</text>
</comment>
<dbReference type="InterPro" id="IPR013249">
    <property type="entry name" value="RNA_pol_sigma70_r4_t2"/>
</dbReference>
<dbReference type="EMBL" id="JAGGKT010000016">
    <property type="protein sequence ID" value="MBP1934053.1"/>
    <property type="molecule type" value="Genomic_DNA"/>
</dbReference>
<evidence type="ECO:0000256" key="2">
    <source>
        <dbReference type="ARBA" id="ARBA00023015"/>
    </source>
</evidence>
<organism evidence="7 8">
    <name type="scientific">Ammoniphilus resinae</name>
    <dbReference type="NCBI Taxonomy" id="861532"/>
    <lineage>
        <taxon>Bacteria</taxon>
        <taxon>Bacillati</taxon>
        <taxon>Bacillota</taxon>
        <taxon>Bacilli</taxon>
        <taxon>Bacillales</taxon>
        <taxon>Paenibacillaceae</taxon>
        <taxon>Aneurinibacillus group</taxon>
        <taxon>Ammoniphilus</taxon>
    </lineage>
</organism>
<gene>
    <name evidence="7" type="ORF">J2Z37_004070</name>
</gene>
<evidence type="ECO:0000256" key="3">
    <source>
        <dbReference type="ARBA" id="ARBA00023082"/>
    </source>
</evidence>
<name>A0ABS4GUV4_9BACL</name>
<proteinExistence type="inferred from homology"/>
<dbReference type="RefSeq" id="WP_209812064.1">
    <property type="nucleotide sequence ID" value="NZ_JAGGKT010000016.1"/>
</dbReference>
<dbReference type="InterPro" id="IPR039425">
    <property type="entry name" value="RNA_pol_sigma-70-like"/>
</dbReference>
<sequence>MTPREVFELYKEDVFRTCYYMLQNQQDAEDVCQDVFIKAFERDFLTIEKVKPWLLSIAMNTCRNFLKRRSRQGIWDWTKKLMDPHSSEKKLINEETRSELFQILGELPEKIRSVVILRYFHDLSYEEIAEVLQIAVGTVKSRCFKGHQTLQRKSKMQKLAKEWGVL</sequence>
<evidence type="ECO:0000259" key="6">
    <source>
        <dbReference type="Pfam" id="PF08281"/>
    </source>
</evidence>
<evidence type="ECO:0000256" key="1">
    <source>
        <dbReference type="ARBA" id="ARBA00010641"/>
    </source>
</evidence>
<feature type="domain" description="RNA polymerase sigma-70 region 2" evidence="5">
    <location>
        <begin position="7"/>
        <end position="71"/>
    </location>
</feature>
<dbReference type="InterPro" id="IPR007627">
    <property type="entry name" value="RNA_pol_sigma70_r2"/>
</dbReference>
<evidence type="ECO:0000313" key="8">
    <source>
        <dbReference type="Proteomes" id="UP001519343"/>
    </source>
</evidence>
<dbReference type="InterPro" id="IPR036388">
    <property type="entry name" value="WH-like_DNA-bd_sf"/>
</dbReference>
<evidence type="ECO:0000313" key="7">
    <source>
        <dbReference type="EMBL" id="MBP1934053.1"/>
    </source>
</evidence>
<dbReference type="SUPFAM" id="SSF88659">
    <property type="entry name" value="Sigma3 and sigma4 domains of RNA polymerase sigma factors"/>
    <property type="match status" value="1"/>
</dbReference>
<dbReference type="InterPro" id="IPR013324">
    <property type="entry name" value="RNA_pol_sigma_r3/r4-like"/>
</dbReference>
<reference evidence="7 8" key="1">
    <citation type="submission" date="2021-03" db="EMBL/GenBank/DDBJ databases">
        <title>Genomic Encyclopedia of Type Strains, Phase IV (KMG-IV): sequencing the most valuable type-strain genomes for metagenomic binning, comparative biology and taxonomic classification.</title>
        <authorList>
            <person name="Goeker M."/>
        </authorList>
    </citation>
    <scope>NUCLEOTIDE SEQUENCE [LARGE SCALE GENOMIC DNA]</scope>
    <source>
        <strain evidence="7 8">DSM 24738</strain>
    </source>
</reference>
<dbReference type="PANTHER" id="PTHR43133:SF60">
    <property type="entry name" value="RNA POLYMERASE SIGMA FACTOR SIGV"/>
    <property type="match status" value="1"/>
</dbReference>
<dbReference type="InterPro" id="IPR014284">
    <property type="entry name" value="RNA_pol_sigma-70_dom"/>
</dbReference>
<evidence type="ECO:0000256" key="4">
    <source>
        <dbReference type="ARBA" id="ARBA00023163"/>
    </source>
</evidence>
<keyword evidence="3" id="KW-0731">Sigma factor</keyword>
<keyword evidence="8" id="KW-1185">Reference proteome</keyword>